<reference evidence="3" key="1">
    <citation type="submission" date="2019-11" db="EMBL/GenBank/DDBJ databases">
        <title>Genome sequence of Heliorestis convoluta strain HH, an alkaliphilic and minimalistic phototrophic bacterium from a soda lake in Egypt.</title>
        <authorList>
            <person name="Dewey E.D."/>
            <person name="Stokes L.M."/>
            <person name="Burchell B.M."/>
            <person name="Shaffer K.N."/>
            <person name="Huntington A.M."/>
            <person name="Baker J.M."/>
            <person name="Nadendla S."/>
            <person name="Giglio M.G."/>
            <person name="Touchman J.W."/>
            <person name="Blankenship R.E."/>
            <person name="Madigan M.T."/>
            <person name="Sattley W.M."/>
        </authorList>
    </citation>
    <scope>NUCLEOTIDE SEQUENCE [LARGE SCALE GENOMIC DNA]</scope>
    <source>
        <strain evidence="3">HH</strain>
    </source>
</reference>
<gene>
    <name evidence="2" type="ORF">FTV88_1135</name>
</gene>
<name>A0A5Q2N1W3_9FIRM</name>
<dbReference type="EMBL" id="CP045875">
    <property type="protein sequence ID" value="QGG47282.1"/>
    <property type="molecule type" value="Genomic_DNA"/>
</dbReference>
<keyword evidence="1" id="KW-0472">Membrane</keyword>
<dbReference type="KEGG" id="hcv:FTV88_1135"/>
<evidence type="ECO:0000313" key="2">
    <source>
        <dbReference type="EMBL" id="QGG47282.1"/>
    </source>
</evidence>
<sequence length="116" mass="13735">MRICRKIASLIFCISSFLLFLLLLLLLHIVSIWVDYSMLCVEMEYLFLKSLFSFLTLILWWYGLIIAHSRSASFLQIMELVVGPCVSCCLVDFCSICESLCFFWRIWIFFVVFYLL</sequence>
<evidence type="ECO:0000256" key="1">
    <source>
        <dbReference type="SAM" id="Phobius"/>
    </source>
</evidence>
<keyword evidence="1" id="KW-0812">Transmembrane</keyword>
<organism evidence="2 3">
    <name type="scientific">Heliorestis convoluta</name>
    <dbReference type="NCBI Taxonomy" id="356322"/>
    <lineage>
        <taxon>Bacteria</taxon>
        <taxon>Bacillati</taxon>
        <taxon>Bacillota</taxon>
        <taxon>Clostridia</taxon>
        <taxon>Eubacteriales</taxon>
        <taxon>Heliobacteriaceae</taxon>
        <taxon>Heliorestis</taxon>
    </lineage>
</organism>
<evidence type="ECO:0000313" key="3">
    <source>
        <dbReference type="Proteomes" id="UP000366051"/>
    </source>
</evidence>
<dbReference type="Proteomes" id="UP000366051">
    <property type="component" value="Chromosome"/>
</dbReference>
<keyword evidence="3" id="KW-1185">Reference proteome</keyword>
<dbReference type="AlphaFoldDB" id="A0A5Q2N1W3"/>
<accession>A0A5Q2N1W3</accession>
<protein>
    <submittedName>
        <fullName evidence="2">Putative membrane protein</fullName>
    </submittedName>
</protein>
<proteinExistence type="predicted"/>
<feature type="transmembrane region" description="Helical" evidence="1">
    <location>
        <begin position="46"/>
        <end position="67"/>
    </location>
</feature>
<feature type="transmembrane region" description="Helical" evidence="1">
    <location>
        <begin position="7"/>
        <end position="34"/>
    </location>
</feature>
<keyword evidence="1" id="KW-1133">Transmembrane helix</keyword>
<feature type="transmembrane region" description="Helical" evidence="1">
    <location>
        <begin position="88"/>
        <end position="115"/>
    </location>
</feature>